<reference evidence="2 3" key="1">
    <citation type="journal article" date="2014" name="PLoS ONE">
        <title>De novo Genome Assembly of the Fungal Plant Pathogen Pyrenophora semeniperda.</title>
        <authorList>
            <person name="Soliai M.M."/>
            <person name="Meyer S.E."/>
            <person name="Udall J.A."/>
            <person name="Elzinga D.E."/>
            <person name="Hermansen R.A."/>
            <person name="Bodily P.M."/>
            <person name="Hart A.A."/>
            <person name="Coleman C.E."/>
        </authorList>
    </citation>
    <scope>NUCLEOTIDE SEQUENCE [LARGE SCALE GENOMIC DNA]</scope>
    <source>
        <strain evidence="2 3">CCB06</strain>
        <tissue evidence="2">Mycelium</tissue>
    </source>
</reference>
<keyword evidence="1" id="KW-1133">Transmembrane helix</keyword>
<evidence type="ECO:0000256" key="1">
    <source>
        <dbReference type="SAM" id="Phobius"/>
    </source>
</evidence>
<gene>
    <name evidence="2" type="ORF">GMOD_00010333</name>
</gene>
<evidence type="ECO:0000313" key="3">
    <source>
        <dbReference type="Proteomes" id="UP000265663"/>
    </source>
</evidence>
<name>A0A3M7M5B2_9PLEO</name>
<feature type="transmembrane region" description="Helical" evidence="1">
    <location>
        <begin position="21"/>
        <end position="50"/>
    </location>
</feature>
<dbReference type="AlphaFoldDB" id="A0A3M7M5B2"/>
<evidence type="ECO:0000313" key="2">
    <source>
        <dbReference type="EMBL" id="RMZ69662.1"/>
    </source>
</evidence>
<proteinExistence type="predicted"/>
<dbReference type="Proteomes" id="UP000265663">
    <property type="component" value="Unassembled WGS sequence"/>
</dbReference>
<accession>A0A3M7M5B2</accession>
<protein>
    <submittedName>
        <fullName evidence="2">Uncharacterized protein</fullName>
    </submittedName>
</protein>
<keyword evidence="1" id="KW-0472">Membrane</keyword>
<dbReference type="EMBL" id="KE747820">
    <property type="protein sequence ID" value="RMZ69662.1"/>
    <property type="molecule type" value="Genomic_DNA"/>
</dbReference>
<organism evidence="2 3">
    <name type="scientific">Pyrenophora seminiperda CCB06</name>
    <dbReference type="NCBI Taxonomy" id="1302712"/>
    <lineage>
        <taxon>Eukaryota</taxon>
        <taxon>Fungi</taxon>
        <taxon>Dikarya</taxon>
        <taxon>Ascomycota</taxon>
        <taxon>Pezizomycotina</taxon>
        <taxon>Dothideomycetes</taxon>
        <taxon>Pleosporomycetidae</taxon>
        <taxon>Pleosporales</taxon>
        <taxon>Pleosporineae</taxon>
        <taxon>Pleosporaceae</taxon>
        <taxon>Pyrenophora</taxon>
    </lineage>
</organism>
<keyword evidence="3" id="KW-1185">Reference proteome</keyword>
<keyword evidence="1" id="KW-0812">Transmembrane</keyword>
<feature type="transmembrane region" description="Helical" evidence="1">
    <location>
        <begin position="90"/>
        <end position="110"/>
    </location>
</feature>
<feature type="transmembrane region" description="Helical" evidence="1">
    <location>
        <begin position="56"/>
        <end position="78"/>
    </location>
</feature>
<sequence>MTIKDKIRFYIENKKKREQIKTYLICMFICLFIFILFLNVFLLLCGFIISTLNLTSFFYTLFCKVVFMKTITTLVISFYTKELSLNSLSLSVPSVIFIFILGGINCYYFIPLVKNIIGIGLINADTILKNIITKIEGVKLFDPESLLNGIVNILTKTPIIGKYLIQVVEYRSLDNSNNRYSPFRI</sequence>